<name>A0A5J5FQX7_9GAMM</name>
<sequence length="135" mass="14689">MKKPLTWLLLTSLLIPAATFAHPGPGGPHGPDWGPGPDGGRWFAPAPGAAFNILPPGVETVLVAGLTYYVLNGIFYQRQNDRYVVVEPPQASHDTPPGQMSVMDLNGERFYVKDGAYYKRNINGEYIEVPRPAGL</sequence>
<evidence type="ECO:0000313" key="3">
    <source>
        <dbReference type="Proteomes" id="UP000335415"/>
    </source>
</evidence>
<feature type="chain" id="PRO_5023896553" evidence="1">
    <location>
        <begin position="24"/>
        <end position="135"/>
    </location>
</feature>
<feature type="signal peptide" evidence="1">
    <location>
        <begin position="1"/>
        <end position="23"/>
    </location>
</feature>
<keyword evidence="3" id="KW-1185">Reference proteome</keyword>
<dbReference type="RefSeq" id="WP_150437516.1">
    <property type="nucleotide sequence ID" value="NZ_VYKJ01000019.1"/>
</dbReference>
<dbReference type="Pfam" id="PF20125">
    <property type="entry name" value="DUF6515"/>
    <property type="match status" value="1"/>
</dbReference>
<dbReference type="AlphaFoldDB" id="A0A5J5FQX7"/>
<gene>
    <name evidence="2" type="ORF">FJU30_24145</name>
</gene>
<keyword evidence="1" id="KW-0732">Signal</keyword>
<reference evidence="2 3" key="1">
    <citation type="submission" date="2019-09" db="EMBL/GenBank/DDBJ databases">
        <authorList>
            <person name="Li Y."/>
        </authorList>
    </citation>
    <scope>NUCLEOTIDE SEQUENCE [LARGE SCALE GENOMIC DNA]</scope>
    <source>
        <strain evidence="2 3">L3-3HA</strain>
    </source>
</reference>
<organism evidence="2 3">
    <name type="scientific">Affinibrenneria salicis</name>
    <dbReference type="NCBI Taxonomy" id="2590031"/>
    <lineage>
        <taxon>Bacteria</taxon>
        <taxon>Pseudomonadati</taxon>
        <taxon>Pseudomonadota</taxon>
        <taxon>Gammaproteobacteria</taxon>
        <taxon>Enterobacterales</taxon>
        <taxon>Pectobacteriaceae</taxon>
        <taxon>Affinibrenneria</taxon>
    </lineage>
</organism>
<accession>A0A5J5FQX7</accession>
<evidence type="ECO:0000256" key="1">
    <source>
        <dbReference type="SAM" id="SignalP"/>
    </source>
</evidence>
<dbReference type="EMBL" id="VYKJ01000019">
    <property type="protein sequence ID" value="KAA8995481.1"/>
    <property type="molecule type" value="Genomic_DNA"/>
</dbReference>
<proteinExistence type="predicted"/>
<comment type="caution">
    <text evidence="2">The sequence shown here is derived from an EMBL/GenBank/DDBJ whole genome shotgun (WGS) entry which is preliminary data.</text>
</comment>
<protein>
    <submittedName>
        <fullName evidence="2">Uncharacterized protein</fullName>
    </submittedName>
</protein>
<evidence type="ECO:0000313" key="2">
    <source>
        <dbReference type="EMBL" id="KAA8995481.1"/>
    </source>
</evidence>
<dbReference type="OrthoDB" id="7068235at2"/>
<dbReference type="Proteomes" id="UP000335415">
    <property type="component" value="Unassembled WGS sequence"/>
</dbReference>
<dbReference type="InterPro" id="IPR045398">
    <property type="entry name" value="DUF6515"/>
</dbReference>